<dbReference type="PANTHER" id="PTHR43420:SF47">
    <property type="entry name" value="N-ACETYLTRANSFERASE DOMAIN-CONTAINING PROTEIN"/>
    <property type="match status" value="1"/>
</dbReference>
<evidence type="ECO:0000313" key="4">
    <source>
        <dbReference type="EMBL" id="OPH50551.1"/>
    </source>
</evidence>
<dbReference type="PANTHER" id="PTHR43420">
    <property type="entry name" value="ACETYLTRANSFERASE"/>
    <property type="match status" value="1"/>
</dbReference>
<dbReference type="InterPro" id="IPR016181">
    <property type="entry name" value="Acyl_CoA_acyltransferase"/>
</dbReference>
<dbReference type="Pfam" id="PF13420">
    <property type="entry name" value="Acetyltransf_4"/>
    <property type="match status" value="1"/>
</dbReference>
<evidence type="ECO:0000256" key="1">
    <source>
        <dbReference type="ARBA" id="ARBA00022679"/>
    </source>
</evidence>
<dbReference type="Gene3D" id="3.40.630.30">
    <property type="match status" value="1"/>
</dbReference>
<keyword evidence="1 4" id="KW-0808">Transferase</keyword>
<keyword evidence="5" id="KW-1185">Reference proteome</keyword>
<dbReference type="PROSITE" id="PS51186">
    <property type="entry name" value="GNAT"/>
    <property type="match status" value="1"/>
</dbReference>
<proteinExistence type="predicted"/>
<dbReference type="GO" id="GO:0016747">
    <property type="term" value="F:acyltransferase activity, transferring groups other than amino-acyl groups"/>
    <property type="evidence" value="ECO:0007669"/>
    <property type="project" value="InterPro"/>
</dbReference>
<dbReference type="AlphaFoldDB" id="A0A1V4HD74"/>
<dbReference type="OrthoDB" id="9799092at2"/>
<protein>
    <submittedName>
        <fullName evidence="4">Acetyltransferase</fullName>
    </submittedName>
</protein>
<dbReference type="InterPro" id="IPR000182">
    <property type="entry name" value="GNAT_dom"/>
</dbReference>
<name>A0A1V4HD74_9BACL</name>
<sequence>MHIRILHERDAQLYQELRLSSLKVSPDAFGSTYEREVEFSLETVAERLKPTSGKFVLGAFDGSDSLVGIVTFVRENSLKTAHKGNVYGMYVAPLARGTGLGKLLMLELIKLARNLDGLEQINLMVVSNNDSAKQLYLSLGFVVYGVEPNALKFNGQYADEDLMVLKL</sequence>
<keyword evidence="2" id="KW-0012">Acyltransferase</keyword>
<dbReference type="STRING" id="1469647.BC351_07825"/>
<dbReference type="InterPro" id="IPR050680">
    <property type="entry name" value="YpeA/RimI_acetyltransf"/>
</dbReference>
<dbReference type="Proteomes" id="UP000190626">
    <property type="component" value="Unassembled WGS sequence"/>
</dbReference>
<dbReference type="SUPFAM" id="SSF55729">
    <property type="entry name" value="Acyl-CoA N-acyltransferases (Nat)"/>
    <property type="match status" value="1"/>
</dbReference>
<feature type="domain" description="N-acetyltransferase" evidence="3">
    <location>
        <begin position="1"/>
        <end position="167"/>
    </location>
</feature>
<dbReference type="EMBL" id="MBTG01000034">
    <property type="protein sequence ID" value="OPH50551.1"/>
    <property type="molecule type" value="Genomic_DNA"/>
</dbReference>
<dbReference type="CDD" id="cd04301">
    <property type="entry name" value="NAT_SF"/>
    <property type="match status" value="1"/>
</dbReference>
<accession>A0A1V4HD74</accession>
<organism evidence="4 5">
    <name type="scientific">Paenibacillus ferrarius</name>
    <dbReference type="NCBI Taxonomy" id="1469647"/>
    <lineage>
        <taxon>Bacteria</taxon>
        <taxon>Bacillati</taxon>
        <taxon>Bacillota</taxon>
        <taxon>Bacilli</taxon>
        <taxon>Bacillales</taxon>
        <taxon>Paenibacillaceae</taxon>
        <taxon>Paenibacillus</taxon>
    </lineage>
</organism>
<comment type="caution">
    <text evidence="4">The sequence shown here is derived from an EMBL/GenBank/DDBJ whole genome shotgun (WGS) entry which is preliminary data.</text>
</comment>
<evidence type="ECO:0000256" key="2">
    <source>
        <dbReference type="ARBA" id="ARBA00023315"/>
    </source>
</evidence>
<dbReference type="RefSeq" id="WP_079417760.1">
    <property type="nucleotide sequence ID" value="NZ_MBTG01000034.1"/>
</dbReference>
<evidence type="ECO:0000313" key="5">
    <source>
        <dbReference type="Proteomes" id="UP000190626"/>
    </source>
</evidence>
<evidence type="ECO:0000259" key="3">
    <source>
        <dbReference type="PROSITE" id="PS51186"/>
    </source>
</evidence>
<reference evidence="5" key="1">
    <citation type="submission" date="2016-07" db="EMBL/GenBank/DDBJ databases">
        <authorList>
            <person name="Florea S."/>
            <person name="Webb J.S."/>
            <person name="Jaromczyk J."/>
            <person name="Schardl C.L."/>
        </authorList>
    </citation>
    <scope>NUCLEOTIDE SEQUENCE [LARGE SCALE GENOMIC DNA]</scope>
    <source>
        <strain evidence="5">CY1</strain>
    </source>
</reference>
<gene>
    <name evidence="4" type="ORF">BC351_07825</name>
</gene>